<gene>
    <name evidence="1" type="ORF">HPB49_015634</name>
</gene>
<dbReference type="Proteomes" id="UP000821865">
    <property type="component" value="Chromosome 3"/>
</dbReference>
<reference evidence="1" key="1">
    <citation type="submission" date="2020-05" db="EMBL/GenBank/DDBJ databases">
        <title>Large-scale comparative analyses of tick genomes elucidate their genetic diversity and vector capacities.</title>
        <authorList>
            <person name="Jia N."/>
            <person name="Wang J."/>
            <person name="Shi W."/>
            <person name="Du L."/>
            <person name="Sun Y."/>
            <person name="Zhan W."/>
            <person name="Jiang J."/>
            <person name="Wang Q."/>
            <person name="Zhang B."/>
            <person name="Ji P."/>
            <person name="Sakyi L.B."/>
            <person name="Cui X."/>
            <person name="Yuan T."/>
            <person name="Jiang B."/>
            <person name="Yang W."/>
            <person name="Lam T.T.-Y."/>
            <person name="Chang Q."/>
            <person name="Ding S."/>
            <person name="Wang X."/>
            <person name="Zhu J."/>
            <person name="Ruan X."/>
            <person name="Zhao L."/>
            <person name="Wei J."/>
            <person name="Que T."/>
            <person name="Du C."/>
            <person name="Cheng J."/>
            <person name="Dai P."/>
            <person name="Han X."/>
            <person name="Huang E."/>
            <person name="Gao Y."/>
            <person name="Liu J."/>
            <person name="Shao H."/>
            <person name="Ye R."/>
            <person name="Li L."/>
            <person name="Wei W."/>
            <person name="Wang X."/>
            <person name="Wang C."/>
            <person name="Yang T."/>
            <person name="Huo Q."/>
            <person name="Li W."/>
            <person name="Guo W."/>
            <person name="Chen H."/>
            <person name="Zhou L."/>
            <person name="Ni X."/>
            <person name="Tian J."/>
            <person name="Zhou Y."/>
            <person name="Sheng Y."/>
            <person name="Liu T."/>
            <person name="Pan Y."/>
            <person name="Xia L."/>
            <person name="Li J."/>
            <person name="Zhao F."/>
            <person name="Cao W."/>
        </authorList>
    </citation>
    <scope>NUCLEOTIDE SEQUENCE</scope>
    <source>
        <strain evidence="1">Dsil-2018</strain>
    </source>
</reference>
<protein>
    <submittedName>
        <fullName evidence="1">Uncharacterized protein</fullName>
    </submittedName>
</protein>
<dbReference type="EMBL" id="CM023472">
    <property type="protein sequence ID" value="KAH7959969.1"/>
    <property type="molecule type" value="Genomic_DNA"/>
</dbReference>
<organism evidence="1 2">
    <name type="scientific">Dermacentor silvarum</name>
    <name type="common">Tick</name>
    <dbReference type="NCBI Taxonomy" id="543639"/>
    <lineage>
        <taxon>Eukaryota</taxon>
        <taxon>Metazoa</taxon>
        <taxon>Ecdysozoa</taxon>
        <taxon>Arthropoda</taxon>
        <taxon>Chelicerata</taxon>
        <taxon>Arachnida</taxon>
        <taxon>Acari</taxon>
        <taxon>Parasitiformes</taxon>
        <taxon>Ixodida</taxon>
        <taxon>Ixodoidea</taxon>
        <taxon>Ixodidae</taxon>
        <taxon>Rhipicephalinae</taxon>
        <taxon>Dermacentor</taxon>
    </lineage>
</organism>
<sequence length="365" mass="40033">MAVSFTSSVATRVDAPELEKTDNVKEGVVCAVVVLALAGVLTAVGLYMSFWPSDMDGENSGSSVPARNDPLCQGSQCADATARLKAIMKTDEDPCENFYRFVCGNYRSPSRQMLAQMEDEMYASLVKALEAATFPPSGQTGPEKAAALYKACSVGIRRGEVDDSAFVARFMENVGLTARTYDSAEPLDKMVMLFFRYNLDSVLDLSLVDTRLYRGHRVLRVGLSTAQLYWLGNRGSADANSFYHRHLGPFGLNPKSTQASEVAGEIINAETIAIAELLGHSNPDESSGEFIYMVPELNDLARCETANWGNLISKYSNNAYGANDEVLSHRSSCWQDRNPCVYNTQHCVDQIRDVTLDDDDEVMAS</sequence>
<keyword evidence="2" id="KW-1185">Reference proteome</keyword>
<evidence type="ECO:0000313" key="1">
    <source>
        <dbReference type="EMBL" id="KAH7959969.1"/>
    </source>
</evidence>
<accession>A0ACB8D6T0</accession>
<evidence type="ECO:0000313" key="2">
    <source>
        <dbReference type="Proteomes" id="UP000821865"/>
    </source>
</evidence>
<name>A0ACB8D6T0_DERSI</name>
<comment type="caution">
    <text evidence="1">The sequence shown here is derived from an EMBL/GenBank/DDBJ whole genome shotgun (WGS) entry which is preliminary data.</text>
</comment>
<proteinExistence type="predicted"/>